<keyword evidence="2" id="KW-0805">Transcription regulation</keyword>
<dbReference type="GO" id="GO:0016987">
    <property type="term" value="F:sigma factor activity"/>
    <property type="evidence" value="ECO:0007669"/>
    <property type="project" value="UniProtKB-KW"/>
</dbReference>
<dbReference type="Proteomes" id="UP000003157">
    <property type="component" value="Unassembled WGS sequence"/>
</dbReference>
<dbReference type="Gene3D" id="1.10.1740.10">
    <property type="match status" value="1"/>
</dbReference>
<evidence type="ECO:0000259" key="6">
    <source>
        <dbReference type="Pfam" id="PF08281"/>
    </source>
</evidence>
<dbReference type="PANTHER" id="PTHR43133">
    <property type="entry name" value="RNA POLYMERASE ECF-TYPE SIGMA FACTO"/>
    <property type="match status" value="1"/>
</dbReference>
<dbReference type="GO" id="GO:0006352">
    <property type="term" value="P:DNA-templated transcription initiation"/>
    <property type="evidence" value="ECO:0007669"/>
    <property type="project" value="InterPro"/>
</dbReference>
<dbReference type="InterPro" id="IPR014284">
    <property type="entry name" value="RNA_pol_sigma-70_dom"/>
</dbReference>
<accession>E7GFR2</accession>
<dbReference type="InterPro" id="IPR039425">
    <property type="entry name" value="RNA_pol_sigma-70-like"/>
</dbReference>
<name>E7GFR2_9FIRM</name>
<feature type="domain" description="RNA polymerase sigma factor 70 region 4 type 2" evidence="6">
    <location>
        <begin position="102"/>
        <end position="152"/>
    </location>
</feature>
<evidence type="ECO:0000313" key="7">
    <source>
        <dbReference type="EMBL" id="EFW03126.1"/>
    </source>
</evidence>
<dbReference type="AlphaFoldDB" id="E7GFR2"/>
<dbReference type="STRING" id="100884.GCA_000269565_01808"/>
<keyword evidence="4" id="KW-0804">Transcription</keyword>
<evidence type="ECO:0000256" key="2">
    <source>
        <dbReference type="ARBA" id="ARBA00023015"/>
    </source>
</evidence>
<reference evidence="7 8" key="1">
    <citation type="submission" date="2010-12" db="EMBL/GenBank/DDBJ databases">
        <title>The Genome Sequence of Coprobacillus sp. strain 29_1.</title>
        <authorList>
            <consortium name="The Broad Institute Genome Sequencing Platform"/>
            <person name="Earl A."/>
            <person name="Ward D."/>
            <person name="Feldgarden M."/>
            <person name="Gevers D."/>
            <person name="Daigneault M."/>
            <person name="Sibley C.D."/>
            <person name="White A."/>
            <person name="Strauss J."/>
            <person name="Allen-Vercoe E."/>
            <person name="Young S.K."/>
            <person name="Zeng Q."/>
            <person name="Gargeya S."/>
            <person name="Fitzgerald M."/>
            <person name="Haas B."/>
            <person name="Abouelleil A."/>
            <person name="Alvarado L."/>
            <person name="Arachchi H.M."/>
            <person name="Berlin A."/>
            <person name="Brown A."/>
            <person name="Chapman S.B."/>
            <person name="Chen Z."/>
            <person name="Dunbar C."/>
            <person name="Freedman E."/>
            <person name="Gearin G."/>
            <person name="Gellesch M."/>
            <person name="Goldberg J."/>
            <person name="Griggs A."/>
            <person name="Gujja S."/>
            <person name="Heilman E."/>
            <person name="Heiman D."/>
            <person name="Howarth C."/>
            <person name="Larson L."/>
            <person name="Lui A."/>
            <person name="MacDonald P.J.P."/>
            <person name="Mehta T."/>
            <person name="Montmayeur A."/>
            <person name="Murphy C."/>
            <person name="Neiman D."/>
            <person name="Pearson M."/>
            <person name="Priest M."/>
            <person name="Roberts A."/>
            <person name="Saif S."/>
            <person name="Shea T."/>
            <person name="Shenoy N."/>
            <person name="Sisk P."/>
            <person name="Stolte C."/>
            <person name="Sykes S."/>
            <person name="White J."/>
            <person name="Yandava C."/>
            <person name="Nusbaum C."/>
            <person name="Birren B."/>
        </authorList>
    </citation>
    <scope>NUCLEOTIDE SEQUENCE [LARGE SCALE GENOMIC DNA]</scope>
    <source>
        <strain evidence="7 8">29_1</strain>
    </source>
</reference>
<dbReference type="InterPro" id="IPR036388">
    <property type="entry name" value="WH-like_DNA-bd_sf"/>
</dbReference>
<sequence length="162" mass="19425">MHQPRIHSDEEIIAVYQRHIDMVFRISYSYLKNIADSEDAVSMTFIKYMNNDIVFHSIEHEKAWFIVTCTHVCKDMLKQRWRRHISFDENHIVKLETFQIDQTLEAILKLPARYKTVIYMYYYEGYNSEEIAEILHKPSSTIRNQLARAKKILKRKLGDLTL</sequence>
<dbReference type="InterPro" id="IPR013249">
    <property type="entry name" value="RNA_pol_sigma70_r4_t2"/>
</dbReference>
<dbReference type="SUPFAM" id="SSF88946">
    <property type="entry name" value="Sigma2 domain of RNA polymerase sigma factors"/>
    <property type="match status" value="1"/>
</dbReference>
<proteinExistence type="inferred from homology"/>
<dbReference type="RefSeq" id="WP_008790687.1">
    <property type="nucleotide sequence ID" value="NZ_AKCB01000001.1"/>
</dbReference>
<protein>
    <submittedName>
        <fullName evidence="7">Uncharacterized protein</fullName>
    </submittedName>
</protein>
<comment type="similarity">
    <text evidence="1">Belongs to the sigma-70 factor family. ECF subfamily.</text>
</comment>
<comment type="caution">
    <text evidence="7">The sequence shown here is derived from an EMBL/GenBank/DDBJ whole genome shotgun (WGS) entry which is preliminary data.</text>
</comment>
<dbReference type="InterPro" id="IPR013325">
    <property type="entry name" value="RNA_pol_sigma_r2"/>
</dbReference>
<dbReference type="SUPFAM" id="SSF88659">
    <property type="entry name" value="Sigma3 and sigma4 domains of RNA polymerase sigma factors"/>
    <property type="match status" value="1"/>
</dbReference>
<dbReference type="GeneID" id="78229672"/>
<dbReference type="InterPro" id="IPR007627">
    <property type="entry name" value="RNA_pol_sigma70_r2"/>
</dbReference>
<dbReference type="Gene3D" id="1.10.10.10">
    <property type="entry name" value="Winged helix-like DNA-binding domain superfamily/Winged helix DNA-binding domain"/>
    <property type="match status" value="1"/>
</dbReference>
<evidence type="ECO:0000256" key="3">
    <source>
        <dbReference type="ARBA" id="ARBA00023082"/>
    </source>
</evidence>
<dbReference type="GO" id="GO:0003677">
    <property type="term" value="F:DNA binding"/>
    <property type="evidence" value="ECO:0007669"/>
    <property type="project" value="InterPro"/>
</dbReference>
<dbReference type="CDD" id="cd06171">
    <property type="entry name" value="Sigma70_r4"/>
    <property type="match status" value="1"/>
</dbReference>
<keyword evidence="8" id="KW-1185">Reference proteome</keyword>
<organism evidence="7 8">
    <name type="scientific">Coprobacillus cateniformis</name>
    <dbReference type="NCBI Taxonomy" id="100884"/>
    <lineage>
        <taxon>Bacteria</taxon>
        <taxon>Bacillati</taxon>
        <taxon>Bacillota</taxon>
        <taxon>Erysipelotrichia</taxon>
        <taxon>Erysipelotrichales</taxon>
        <taxon>Coprobacillaceae</taxon>
        <taxon>Coprobacillus</taxon>
    </lineage>
</organism>
<dbReference type="InterPro" id="IPR013324">
    <property type="entry name" value="RNA_pol_sigma_r3/r4-like"/>
</dbReference>
<dbReference type="Pfam" id="PF04542">
    <property type="entry name" value="Sigma70_r2"/>
    <property type="match status" value="1"/>
</dbReference>
<dbReference type="HOGENOM" id="CLU_047691_3_1_9"/>
<evidence type="ECO:0000256" key="4">
    <source>
        <dbReference type="ARBA" id="ARBA00023163"/>
    </source>
</evidence>
<dbReference type="NCBIfam" id="TIGR02937">
    <property type="entry name" value="sigma70-ECF"/>
    <property type="match status" value="1"/>
</dbReference>
<evidence type="ECO:0000313" key="8">
    <source>
        <dbReference type="Proteomes" id="UP000003157"/>
    </source>
</evidence>
<keyword evidence="3" id="KW-0731">Sigma factor</keyword>
<dbReference type="PANTHER" id="PTHR43133:SF60">
    <property type="entry name" value="RNA POLYMERASE SIGMA FACTOR SIGV"/>
    <property type="match status" value="1"/>
</dbReference>
<evidence type="ECO:0000259" key="5">
    <source>
        <dbReference type="Pfam" id="PF04542"/>
    </source>
</evidence>
<gene>
    <name evidence="7" type="ORF">HMPREF9488_03605</name>
</gene>
<dbReference type="EMBL" id="ADKX01000051">
    <property type="protein sequence ID" value="EFW03126.1"/>
    <property type="molecule type" value="Genomic_DNA"/>
</dbReference>
<dbReference type="OrthoDB" id="9795666at2"/>
<evidence type="ECO:0000256" key="1">
    <source>
        <dbReference type="ARBA" id="ARBA00010641"/>
    </source>
</evidence>
<dbReference type="Pfam" id="PF08281">
    <property type="entry name" value="Sigma70_r4_2"/>
    <property type="match status" value="1"/>
</dbReference>
<dbReference type="eggNOG" id="COG1595">
    <property type="taxonomic scope" value="Bacteria"/>
</dbReference>
<feature type="domain" description="RNA polymerase sigma-70 region 2" evidence="5">
    <location>
        <begin position="16"/>
        <end position="83"/>
    </location>
</feature>